<name>A0AAV4T663_9ARAC</name>
<dbReference type="AlphaFoldDB" id="A0AAV4T663"/>
<keyword evidence="2" id="KW-1185">Reference proteome</keyword>
<comment type="caution">
    <text evidence="1">The sequence shown here is derived from an EMBL/GenBank/DDBJ whole genome shotgun (WGS) entry which is preliminary data.</text>
</comment>
<reference evidence="1 2" key="1">
    <citation type="submission" date="2021-06" db="EMBL/GenBank/DDBJ databases">
        <title>Caerostris darwini draft genome.</title>
        <authorList>
            <person name="Kono N."/>
            <person name="Arakawa K."/>
        </authorList>
    </citation>
    <scope>NUCLEOTIDE SEQUENCE [LARGE SCALE GENOMIC DNA]</scope>
</reference>
<accession>A0AAV4T663</accession>
<protein>
    <submittedName>
        <fullName evidence="1">Uncharacterized protein</fullName>
    </submittedName>
</protein>
<evidence type="ECO:0000313" key="2">
    <source>
        <dbReference type="Proteomes" id="UP001054837"/>
    </source>
</evidence>
<evidence type="ECO:0000313" key="1">
    <source>
        <dbReference type="EMBL" id="GIY40137.1"/>
    </source>
</evidence>
<organism evidence="1 2">
    <name type="scientific">Caerostris darwini</name>
    <dbReference type="NCBI Taxonomy" id="1538125"/>
    <lineage>
        <taxon>Eukaryota</taxon>
        <taxon>Metazoa</taxon>
        <taxon>Ecdysozoa</taxon>
        <taxon>Arthropoda</taxon>
        <taxon>Chelicerata</taxon>
        <taxon>Arachnida</taxon>
        <taxon>Araneae</taxon>
        <taxon>Araneomorphae</taxon>
        <taxon>Entelegynae</taxon>
        <taxon>Araneoidea</taxon>
        <taxon>Araneidae</taxon>
        <taxon>Caerostris</taxon>
    </lineage>
</organism>
<proteinExistence type="predicted"/>
<sequence>MHIPAPNPIPGGCDLADFNINIKSSRGKLLKAQSCRFDDITIPIPKIEGFYAGILKWLLSGRFLIELKIMRQNVEQLSCYTFEGRARL</sequence>
<gene>
    <name evidence="1" type="primary">AVEN_21116_1</name>
    <name evidence="1" type="ORF">CDAR_307351</name>
</gene>
<dbReference type="EMBL" id="BPLQ01008890">
    <property type="protein sequence ID" value="GIY40137.1"/>
    <property type="molecule type" value="Genomic_DNA"/>
</dbReference>
<dbReference type="Proteomes" id="UP001054837">
    <property type="component" value="Unassembled WGS sequence"/>
</dbReference>